<keyword evidence="2" id="KW-1185">Reference proteome</keyword>
<proteinExistence type="predicted"/>
<sequence>MLQQNETVEWYILTPTGPAGPYSPANMCQFTSAGAITGNTYIKTAFDQEFYTLQDYTGVIGCSPFLVTISSSFHDMLAYKNTMTRTPWSGLIPCQSVPIQSMPMSSAQNLPSGMMYSTSFPGYNCVSPSTTSVMTVVEPPTDSESLYSISPYPDPNRNMQTTFRVIPKSVDSKNSVVPGKNGVKAKEKEVSREYSSCEIQTTPVKILHTHAEAVLSEFMGIPVVICPEN</sequence>
<dbReference type="Proteomes" id="UP000298663">
    <property type="component" value="Unassembled WGS sequence"/>
</dbReference>
<accession>A0A4V5ZZK7</accession>
<evidence type="ECO:0000313" key="2">
    <source>
        <dbReference type="Proteomes" id="UP000298663"/>
    </source>
</evidence>
<evidence type="ECO:0000313" key="1">
    <source>
        <dbReference type="EMBL" id="TKR67955.1"/>
    </source>
</evidence>
<name>A0A4V5ZZK7_STECR</name>
<organism evidence="1 2">
    <name type="scientific">Steinernema carpocapsae</name>
    <name type="common">Entomopathogenic nematode</name>
    <dbReference type="NCBI Taxonomy" id="34508"/>
    <lineage>
        <taxon>Eukaryota</taxon>
        <taxon>Metazoa</taxon>
        <taxon>Ecdysozoa</taxon>
        <taxon>Nematoda</taxon>
        <taxon>Chromadorea</taxon>
        <taxon>Rhabditida</taxon>
        <taxon>Tylenchina</taxon>
        <taxon>Panagrolaimomorpha</taxon>
        <taxon>Strongyloidoidea</taxon>
        <taxon>Steinernematidae</taxon>
        <taxon>Steinernema</taxon>
    </lineage>
</organism>
<comment type="caution">
    <text evidence="1">The sequence shown here is derived from an EMBL/GenBank/DDBJ whole genome shotgun (WGS) entry which is preliminary data.</text>
</comment>
<reference evidence="1 2" key="1">
    <citation type="journal article" date="2015" name="Genome Biol.">
        <title>Comparative genomics of Steinernema reveals deeply conserved gene regulatory networks.</title>
        <authorList>
            <person name="Dillman A.R."/>
            <person name="Macchietto M."/>
            <person name="Porter C.F."/>
            <person name="Rogers A."/>
            <person name="Williams B."/>
            <person name="Antoshechkin I."/>
            <person name="Lee M.M."/>
            <person name="Goodwin Z."/>
            <person name="Lu X."/>
            <person name="Lewis E.E."/>
            <person name="Goodrich-Blair H."/>
            <person name="Stock S.P."/>
            <person name="Adams B.J."/>
            <person name="Sternberg P.W."/>
            <person name="Mortazavi A."/>
        </authorList>
    </citation>
    <scope>NUCLEOTIDE SEQUENCE [LARGE SCALE GENOMIC DNA]</scope>
    <source>
        <strain evidence="1 2">ALL</strain>
    </source>
</reference>
<protein>
    <recommendedName>
        <fullName evidence="3">GYF domain-containing protein</fullName>
    </recommendedName>
</protein>
<gene>
    <name evidence="1" type="ORF">L596_024023</name>
</gene>
<dbReference type="AlphaFoldDB" id="A0A4V5ZZK7"/>
<evidence type="ECO:0008006" key="3">
    <source>
        <dbReference type="Google" id="ProtNLM"/>
    </source>
</evidence>
<reference evidence="1 2" key="2">
    <citation type="journal article" date="2019" name="G3 (Bethesda)">
        <title>Hybrid Assembly of the Genome of the Entomopathogenic Nematode Steinernema carpocapsae Identifies the X-Chromosome.</title>
        <authorList>
            <person name="Serra L."/>
            <person name="Macchietto M."/>
            <person name="Macias-Munoz A."/>
            <person name="McGill C.J."/>
            <person name="Rodriguez I.M."/>
            <person name="Rodriguez B."/>
            <person name="Murad R."/>
            <person name="Mortazavi A."/>
        </authorList>
    </citation>
    <scope>NUCLEOTIDE SEQUENCE [LARGE SCALE GENOMIC DNA]</scope>
    <source>
        <strain evidence="1 2">ALL</strain>
    </source>
</reference>
<dbReference type="EMBL" id="AZBU02000008">
    <property type="protein sequence ID" value="TKR67955.1"/>
    <property type="molecule type" value="Genomic_DNA"/>
</dbReference>